<proteinExistence type="inferred from homology"/>
<dbReference type="InterPro" id="IPR036704">
    <property type="entry name" value="RraA/RraA-like_sf"/>
</dbReference>
<evidence type="ECO:0000256" key="3">
    <source>
        <dbReference type="ARBA" id="ARBA00008621"/>
    </source>
</evidence>
<protein>
    <recommendedName>
        <fullName evidence="7">Putative 4-hydroxy-4-methyl-2-oxoglutarate aldolase</fullName>
        <ecNumber evidence="6">4.1.1.112</ecNumber>
        <ecNumber evidence="5">4.1.3.17</ecNumber>
    </recommendedName>
    <alternativeName>
        <fullName evidence="11">Oxaloacetate decarboxylase</fullName>
    </alternativeName>
    <alternativeName>
        <fullName evidence="9">Regulator of ribonuclease activity homolog</fullName>
    </alternativeName>
    <alternativeName>
        <fullName evidence="10">RraA-like protein</fullName>
    </alternativeName>
</protein>
<evidence type="ECO:0000256" key="12">
    <source>
        <dbReference type="ARBA" id="ARBA00047973"/>
    </source>
</evidence>
<dbReference type="EC" id="4.1.3.17" evidence="5"/>
<evidence type="ECO:0000256" key="6">
    <source>
        <dbReference type="ARBA" id="ARBA00012947"/>
    </source>
</evidence>
<evidence type="ECO:0000256" key="11">
    <source>
        <dbReference type="ARBA" id="ARBA00032305"/>
    </source>
</evidence>
<feature type="binding site" evidence="13">
    <location>
        <position position="120"/>
    </location>
    <ligand>
        <name>Mg(2+)</name>
        <dbReference type="ChEBI" id="CHEBI:18420"/>
    </ligand>
</feature>
<evidence type="ECO:0000256" key="8">
    <source>
        <dbReference type="ARBA" id="ARBA00025046"/>
    </source>
</evidence>
<feature type="binding site" evidence="13">
    <location>
        <begin position="97"/>
        <end position="100"/>
    </location>
    <ligand>
        <name>substrate</name>
    </ligand>
</feature>
<gene>
    <name evidence="14" type="ORF">KL86SPO_40535</name>
</gene>
<evidence type="ECO:0000256" key="9">
    <source>
        <dbReference type="ARBA" id="ARBA00029596"/>
    </source>
</evidence>
<comment type="catalytic activity">
    <reaction evidence="12">
        <text>oxaloacetate + H(+) = pyruvate + CO2</text>
        <dbReference type="Rhea" id="RHEA:15641"/>
        <dbReference type="ChEBI" id="CHEBI:15361"/>
        <dbReference type="ChEBI" id="CHEBI:15378"/>
        <dbReference type="ChEBI" id="CHEBI:16452"/>
        <dbReference type="ChEBI" id="CHEBI:16526"/>
        <dbReference type="EC" id="4.1.1.112"/>
    </reaction>
</comment>
<dbReference type="GO" id="GO:0047443">
    <property type="term" value="F:4-hydroxy-4-methyl-2-oxoglutarate aldolase activity"/>
    <property type="evidence" value="ECO:0007669"/>
    <property type="project" value="UniProtKB-EC"/>
</dbReference>
<dbReference type="RefSeq" id="WP_288184823.1">
    <property type="nucleotide sequence ID" value="NZ_LT608335.1"/>
</dbReference>
<evidence type="ECO:0000256" key="4">
    <source>
        <dbReference type="ARBA" id="ARBA00011233"/>
    </source>
</evidence>
<comment type="catalytic activity">
    <reaction evidence="1">
        <text>4-hydroxy-4-methyl-2-oxoglutarate = 2 pyruvate</text>
        <dbReference type="Rhea" id="RHEA:22748"/>
        <dbReference type="ChEBI" id="CHEBI:15361"/>
        <dbReference type="ChEBI" id="CHEBI:58276"/>
        <dbReference type="EC" id="4.1.3.17"/>
    </reaction>
</comment>
<dbReference type="Pfam" id="PF03737">
    <property type="entry name" value="RraA-like"/>
    <property type="match status" value="1"/>
</dbReference>
<name>A0A212LX52_9FIRM</name>
<dbReference type="PANTHER" id="PTHR33254">
    <property type="entry name" value="4-HYDROXY-4-METHYL-2-OXOGLUTARATE ALDOLASE 3-RELATED"/>
    <property type="match status" value="1"/>
</dbReference>
<comment type="cofactor">
    <cofactor evidence="13">
        <name>Mg(2+)</name>
        <dbReference type="ChEBI" id="CHEBI:18420"/>
    </cofactor>
</comment>
<dbReference type="Gene3D" id="3.50.30.40">
    <property type="entry name" value="Ribonuclease E inhibitor RraA/RraA-like"/>
    <property type="match status" value="1"/>
</dbReference>
<sequence>MSNAGCRIFLKINRPDRELLEGFSGIPVANIADEMNRFSCVDARIKPFNSRPLLGTAFTVKVRVADNLLLHKALELAQPGDVILVEAQGDMANAITGEIMMLTADKKGLAGVVVDGAVRDTKALQELNMPVYAAGVTPRGPYKDGPGEINVPVCIGGVVVNPGDIVVGDADGIVIINPADAAAIQARAKEKLVKEQAILQGIRDGLPRDKSWVDKTLKALNCEIIDDYYR</sequence>
<organism evidence="14">
    <name type="scientific">uncultured Sporomusa sp</name>
    <dbReference type="NCBI Taxonomy" id="307249"/>
    <lineage>
        <taxon>Bacteria</taxon>
        <taxon>Bacillati</taxon>
        <taxon>Bacillota</taxon>
        <taxon>Negativicutes</taxon>
        <taxon>Selenomonadales</taxon>
        <taxon>Sporomusaceae</taxon>
        <taxon>Sporomusa</taxon>
        <taxon>environmental samples</taxon>
    </lineage>
</organism>
<comment type="subunit">
    <text evidence="4">Homotrimer.</text>
</comment>
<comment type="cofactor">
    <cofactor evidence="2">
        <name>a divalent metal cation</name>
        <dbReference type="ChEBI" id="CHEBI:60240"/>
    </cofactor>
</comment>
<dbReference type="GO" id="GO:0008168">
    <property type="term" value="F:methyltransferase activity"/>
    <property type="evidence" value="ECO:0007669"/>
    <property type="project" value="UniProtKB-KW"/>
</dbReference>
<accession>A0A212LX52</accession>
<evidence type="ECO:0000256" key="5">
    <source>
        <dbReference type="ARBA" id="ARBA00012213"/>
    </source>
</evidence>
<keyword evidence="13" id="KW-0460">Magnesium</keyword>
<dbReference type="AlphaFoldDB" id="A0A212LX52"/>
<dbReference type="NCBIfam" id="NF004850">
    <property type="entry name" value="PRK06201.1"/>
    <property type="match status" value="1"/>
</dbReference>
<evidence type="ECO:0000256" key="7">
    <source>
        <dbReference type="ARBA" id="ARBA00016549"/>
    </source>
</evidence>
<evidence type="ECO:0000256" key="13">
    <source>
        <dbReference type="PIRSR" id="PIRSR605493-1"/>
    </source>
</evidence>
<dbReference type="SUPFAM" id="SSF89562">
    <property type="entry name" value="RraA-like"/>
    <property type="match status" value="1"/>
</dbReference>
<keyword evidence="14" id="KW-0489">Methyltransferase</keyword>
<evidence type="ECO:0000256" key="2">
    <source>
        <dbReference type="ARBA" id="ARBA00001968"/>
    </source>
</evidence>
<feature type="binding site" evidence="13">
    <location>
        <position position="119"/>
    </location>
    <ligand>
        <name>substrate</name>
    </ligand>
</feature>
<evidence type="ECO:0000313" key="14">
    <source>
        <dbReference type="EMBL" id="SCM82050.1"/>
    </source>
</evidence>
<evidence type="ECO:0000256" key="1">
    <source>
        <dbReference type="ARBA" id="ARBA00001342"/>
    </source>
</evidence>
<dbReference type="EC" id="4.1.1.112" evidence="6"/>
<keyword evidence="14" id="KW-0808">Transferase</keyword>
<evidence type="ECO:0000256" key="10">
    <source>
        <dbReference type="ARBA" id="ARBA00030169"/>
    </source>
</evidence>
<dbReference type="PANTHER" id="PTHR33254:SF4">
    <property type="entry name" value="4-HYDROXY-4-METHYL-2-OXOGLUTARATE ALDOLASE 3-RELATED"/>
    <property type="match status" value="1"/>
</dbReference>
<keyword evidence="13" id="KW-0479">Metal-binding</keyword>
<comment type="similarity">
    <text evidence="3">Belongs to the class II aldolase/RraA-like family.</text>
</comment>
<dbReference type="EMBL" id="FMJE01000004">
    <property type="protein sequence ID" value="SCM82050.1"/>
    <property type="molecule type" value="Genomic_DNA"/>
</dbReference>
<reference evidence="14" key="1">
    <citation type="submission" date="2016-08" db="EMBL/GenBank/DDBJ databases">
        <authorList>
            <person name="Seilhamer J.J."/>
        </authorList>
    </citation>
    <scope>NUCLEOTIDE SEQUENCE</scope>
    <source>
        <strain evidence="14">86</strain>
    </source>
</reference>
<dbReference type="GO" id="GO:0046872">
    <property type="term" value="F:metal ion binding"/>
    <property type="evidence" value="ECO:0007669"/>
    <property type="project" value="UniProtKB-KW"/>
</dbReference>
<dbReference type="CDD" id="cd16841">
    <property type="entry name" value="RraA_family"/>
    <property type="match status" value="1"/>
</dbReference>
<dbReference type="GO" id="GO:0032259">
    <property type="term" value="P:methylation"/>
    <property type="evidence" value="ECO:0007669"/>
    <property type="project" value="UniProtKB-KW"/>
</dbReference>
<comment type="function">
    <text evidence="8">Catalyzes the aldol cleavage of 4-hydroxy-4-methyl-2-oxoglutarate (HMG) into 2 molecules of pyruvate. Also contains a secondary oxaloacetate (OAA) decarboxylase activity due to the common pyruvate enolate transition state formed following C-C bond cleavage in the retro-aldol and decarboxylation reactions.</text>
</comment>
<dbReference type="InterPro" id="IPR005493">
    <property type="entry name" value="RraA/RraA-like"/>
</dbReference>
<dbReference type="GO" id="GO:0008948">
    <property type="term" value="F:oxaloacetate decarboxylase activity"/>
    <property type="evidence" value="ECO:0007669"/>
    <property type="project" value="UniProtKB-EC"/>
</dbReference>